<dbReference type="RefSeq" id="WP_208350022.1">
    <property type="nucleotide sequence ID" value="NZ_JAALHA020000005.1"/>
</dbReference>
<feature type="compositionally biased region" description="Basic and acidic residues" evidence="1">
    <location>
        <begin position="102"/>
        <end position="112"/>
    </location>
</feature>
<dbReference type="Proteomes" id="UP000667802">
    <property type="component" value="Unassembled WGS sequence"/>
</dbReference>
<sequence length="112" mass="12892">MSVQTDDEAMDAMQSAIASCDWLCYLRVRRAYISSGGRQAAINRMIRSLGEEQQMAYGRYFKTYADISPDIRKILVQEDLLKAHERQRAHEERINQGGGWDKPIKRRNEGLG</sequence>
<accession>A0AAP5I948</accession>
<reference evidence="3" key="1">
    <citation type="journal article" date="2021" name="Science">
        <title>Hunting the eagle killer: A cyanobacterial neurotoxin causes vacuolar myelinopathy.</title>
        <authorList>
            <person name="Breinlinger S."/>
            <person name="Phillips T.J."/>
            <person name="Haram B.N."/>
            <person name="Mares J."/>
            <person name="Martinez Yerena J.A."/>
            <person name="Hrouzek P."/>
            <person name="Sobotka R."/>
            <person name="Henderson W.M."/>
            <person name="Schmieder P."/>
            <person name="Williams S.M."/>
            <person name="Lauderdale J.D."/>
            <person name="Wilde H.D."/>
            <person name="Gerrin W."/>
            <person name="Kust A."/>
            <person name="Washington J.W."/>
            <person name="Wagner C."/>
            <person name="Geier B."/>
            <person name="Liebeke M."/>
            <person name="Enke H."/>
            <person name="Niedermeyer T.H.J."/>
            <person name="Wilde S.B."/>
        </authorList>
    </citation>
    <scope>NUCLEOTIDE SEQUENCE [LARGE SCALE GENOMIC DNA]</scope>
    <source>
        <strain evidence="3">Thurmond2011</strain>
    </source>
</reference>
<evidence type="ECO:0000313" key="2">
    <source>
        <dbReference type="EMBL" id="MDR9895483.1"/>
    </source>
</evidence>
<name>A0AAP5I948_9CYAN</name>
<dbReference type="EMBL" id="JAALHA020000005">
    <property type="protein sequence ID" value="MDR9895483.1"/>
    <property type="molecule type" value="Genomic_DNA"/>
</dbReference>
<keyword evidence="3" id="KW-1185">Reference proteome</keyword>
<comment type="caution">
    <text evidence="2">The sequence shown here is derived from an EMBL/GenBank/DDBJ whole genome shotgun (WGS) entry which is preliminary data.</text>
</comment>
<organism evidence="2 3">
    <name type="scientific">Aetokthonos hydrillicola Thurmond2011</name>
    <dbReference type="NCBI Taxonomy" id="2712845"/>
    <lineage>
        <taxon>Bacteria</taxon>
        <taxon>Bacillati</taxon>
        <taxon>Cyanobacteriota</taxon>
        <taxon>Cyanophyceae</taxon>
        <taxon>Nostocales</taxon>
        <taxon>Hapalosiphonaceae</taxon>
        <taxon>Aetokthonos</taxon>
    </lineage>
</organism>
<protein>
    <submittedName>
        <fullName evidence="2">Uncharacterized protein</fullName>
    </submittedName>
</protein>
<evidence type="ECO:0000313" key="3">
    <source>
        <dbReference type="Proteomes" id="UP000667802"/>
    </source>
</evidence>
<feature type="region of interest" description="Disordered" evidence="1">
    <location>
        <begin position="86"/>
        <end position="112"/>
    </location>
</feature>
<gene>
    <name evidence="2" type="ORF">G7B40_013025</name>
</gene>
<evidence type="ECO:0000256" key="1">
    <source>
        <dbReference type="SAM" id="MobiDB-lite"/>
    </source>
</evidence>
<proteinExistence type="predicted"/>
<dbReference type="AlphaFoldDB" id="A0AAP5I948"/>